<keyword evidence="4 9" id="KW-0812">Transmembrane</keyword>
<keyword evidence="8 9" id="KW-0472">Membrane</keyword>
<evidence type="ECO:0000256" key="10">
    <source>
        <dbReference type="SAM" id="Coils"/>
    </source>
</evidence>
<feature type="transmembrane region" description="Helical" evidence="9">
    <location>
        <begin position="596"/>
        <end position="616"/>
    </location>
</feature>
<keyword evidence="10" id="KW-0175">Coiled coil</keyword>
<proteinExistence type="evidence at transcript level"/>
<dbReference type="EMBL" id="GEFM01002859">
    <property type="protein sequence ID" value="JAP72937.1"/>
    <property type="molecule type" value="mRNA"/>
</dbReference>
<dbReference type="PANTHER" id="PTHR11629">
    <property type="entry name" value="VACUOLAR PROTON ATPASES"/>
    <property type="match status" value="1"/>
</dbReference>
<evidence type="ECO:0000256" key="4">
    <source>
        <dbReference type="ARBA" id="ARBA00022692"/>
    </source>
</evidence>
<feature type="transmembrane region" description="Helical" evidence="9">
    <location>
        <begin position="665"/>
        <end position="688"/>
    </location>
</feature>
<evidence type="ECO:0000256" key="6">
    <source>
        <dbReference type="ARBA" id="ARBA00022989"/>
    </source>
</evidence>
<keyword evidence="7 9" id="KW-0406">Ion transport</keyword>
<feature type="coiled-coil region" evidence="10">
    <location>
        <begin position="95"/>
        <end position="129"/>
    </location>
</feature>
<feature type="transmembrane region" description="Helical" evidence="9">
    <location>
        <begin position="453"/>
        <end position="472"/>
    </location>
</feature>
<comment type="function">
    <text evidence="9">Essential component of the vacuolar proton pump (V-ATPase), a multimeric enzyme that catalyzes the translocation of protons across the membranes. Required for assembly and activity of the V-ATPase.</text>
</comment>
<sequence>MGSLFRSEPMTLCQLFIQSEAAFNCVAELGELGLVQFRDLNPDVNAFQRKFVNEIRRCDEMERKLRFVEREIKNDQLPLPEDGDEVGNLPQARDMVDLEANVDRLECELREINENNRLLQKNYVELTEIKLLLRTIDDFFDQRDQVLEEEGAIVMHVNGGDAAHSSSSGSEAHVQIGFTAGVVPTVKFAAFERMLWRVCKGNVFVRHCRLDTPIEDPTTGDPVLKSAFVVFFQGEKLKARIKKICDGFHATRYAVSSKPAERRQMAVDVMTRLEDLNMVLNQARDHRAKVLANAARFLCGWQTKVVKIKAVYHVLNQFNLDVTQKCLIAEGWCPQASLAEIQRALKRGTDASDSHVPSILNRMETSEKPPTFNRTNKFTRGFQNIVDAYGVSSYREVNPAPYAIITFPFLFAVMFGDAGHGLIMFLFALFLVLRETSLQKIKNAGEIWDTFFNGRYIIMLMGLFSIYTGLIYNDIFSKSANVFGSSWHGPKDLPFGNKTSDQPIMLNPKENYAGTPYPFGLDPVWMMAQNKIPFTNSYKMKMAIILGVMQMLFGVVLNIWNHLYFKDQTPLGPAKSKMERFLRTYMNIWTEFVPEVIFLTALFGYLVVLIVFKWTLPDGAPNGEGAGCSRSLLIMFINMFLMTYTKDPCYQDLLYPGQKPVQMALLAVAFLSVPWLLLAKPFFLYYLYKKHSSDKGTSQHADLTSDETPCLESEFNSQQVESDAAHGHSRLRLRSDSTLPAPSQDELLTASSSSAHSPVTASSTPEEALVEPQDGGHVDLGDVFIHQIIHTIEYCLGAISNTASYLRLWALSLAHSQLSEVLWQMVMRIGLGMSGSFIGGIAMFPIFAAWAVLTVSILLVMEGLSAFLHALRLHWVEFMNKFFKGEGYAFAPFDFKEILLAAESVY</sequence>
<feature type="transmembrane region" description="Helical" evidence="9">
    <location>
        <begin position="402"/>
        <end position="433"/>
    </location>
</feature>
<feature type="region of interest" description="Disordered" evidence="11">
    <location>
        <begin position="744"/>
        <end position="772"/>
    </location>
</feature>
<protein>
    <recommendedName>
        <fullName evidence="9">V-type proton ATPase subunit a</fullName>
    </recommendedName>
</protein>
<organism evidence="12">
    <name type="scientific">Ixodes ricinus</name>
    <name type="common">Common tick</name>
    <name type="synonym">Acarus ricinus</name>
    <dbReference type="NCBI Taxonomy" id="34613"/>
    <lineage>
        <taxon>Eukaryota</taxon>
        <taxon>Metazoa</taxon>
        <taxon>Ecdysozoa</taxon>
        <taxon>Arthropoda</taxon>
        <taxon>Chelicerata</taxon>
        <taxon>Arachnida</taxon>
        <taxon>Acari</taxon>
        <taxon>Parasitiformes</taxon>
        <taxon>Ixodida</taxon>
        <taxon>Ixodoidea</taxon>
        <taxon>Ixodidae</taxon>
        <taxon>Ixodinae</taxon>
        <taxon>Ixodes</taxon>
    </lineage>
</organism>
<dbReference type="GO" id="GO:0007035">
    <property type="term" value="P:vacuolar acidification"/>
    <property type="evidence" value="ECO:0007669"/>
    <property type="project" value="TreeGrafter"/>
</dbReference>
<dbReference type="GO" id="GO:0005886">
    <property type="term" value="C:plasma membrane"/>
    <property type="evidence" value="ECO:0007669"/>
    <property type="project" value="TreeGrafter"/>
</dbReference>
<keyword evidence="3 9" id="KW-0813">Transport</keyword>
<evidence type="ECO:0000313" key="12">
    <source>
        <dbReference type="EMBL" id="JAP72937.1"/>
    </source>
</evidence>
<accession>A0A131Y231</accession>
<reference evidence="12" key="1">
    <citation type="submission" date="2016-02" db="EMBL/GenBank/DDBJ databases">
        <title>RNAseq analyses of the midgut from blood- or serum-fed Ixodes ricinus ticks.</title>
        <authorList>
            <person name="Perner J."/>
            <person name="Provaznik J."/>
            <person name="Schrenkova J."/>
            <person name="Urbanova V."/>
            <person name="Ribeiro J.M."/>
            <person name="Kopacek P."/>
        </authorList>
    </citation>
    <scope>NUCLEOTIDE SEQUENCE</scope>
    <source>
        <tissue evidence="12">Gut</tissue>
    </source>
</reference>
<keyword evidence="6 9" id="KW-1133">Transmembrane helix</keyword>
<feature type="transmembrane region" description="Helical" evidence="9">
    <location>
        <begin position="542"/>
        <end position="560"/>
    </location>
</feature>
<evidence type="ECO:0000256" key="9">
    <source>
        <dbReference type="RuleBase" id="RU361189"/>
    </source>
</evidence>
<name>A0A131Y231_IXORI</name>
<dbReference type="InterPro" id="IPR026028">
    <property type="entry name" value="V-type_ATPase_116kDa_su_euka"/>
</dbReference>
<dbReference type="PIRSF" id="PIRSF001293">
    <property type="entry name" value="ATP6V0A1"/>
    <property type="match status" value="1"/>
</dbReference>
<dbReference type="GO" id="GO:0051117">
    <property type="term" value="F:ATPase binding"/>
    <property type="evidence" value="ECO:0007669"/>
    <property type="project" value="TreeGrafter"/>
</dbReference>
<dbReference type="Pfam" id="PF01496">
    <property type="entry name" value="V_ATPase_I"/>
    <property type="match status" value="1"/>
</dbReference>
<evidence type="ECO:0000256" key="8">
    <source>
        <dbReference type="ARBA" id="ARBA00023136"/>
    </source>
</evidence>
<comment type="similarity">
    <text evidence="2 9">Belongs to the V-ATPase 116 kDa subunit family.</text>
</comment>
<comment type="subcellular location">
    <subcellularLocation>
        <location evidence="1">Membrane</location>
        <topology evidence="1">Multi-pass membrane protein</topology>
    </subcellularLocation>
</comment>
<dbReference type="GO" id="GO:0000220">
    <property type="term" value="C:vacuolar proton-transporting V-type ATPase, V0 domain"/>
    <property type="evidence" value="ECO:0007669"/>
    <property type="project" value="InterPro"/>
</dbReference>
<evidence type="ECO:0000256" key="3">
    <source>
        <dbReference type="ARBA" id="ARBA00022448"/>
    </source>
</evidence>
<evidence type="ECO:0000256" key="7">
    <source>
        <dbReference type="ARBA" id="ARBA00023065"/>
    </source>
</evidence>
<evidence type="ECO:0000256" key="2">
    <source>
        <dbReference type="ARBA" id="ARBA00009904"/>
    </source>
</evidence>
<evidence type="ECO:0000256" key="11">
    <source>
        <dbReference type="SAM" id="MobiDB-lite"/>
    </source>
</evidence>
<dbReference type="InterPro" id="IPR002490">
    <property type="entry name" value="V-ATPase_116kDa_su"/>
</dbReference>
<evidence type="ECO:0000256" key="1">
    <source>
        <dbReference type="ARBA" id="ARBA00004141"/>
    </source>
</evidence>
<dbReference type="PANTHER" id="PTHR11629:SF63">
    <property type="entry name" value="V-TYPE PROTON ATPASE SUBUNIT A"/>
    <property type="match status" value="1"/>
</dbReference>
<dbReference type="GO" id="GO:0046961">
    <property type="term" value="F:proton-transporting ATPase activity, rotational mechanism"/>
    <property type="evidence" value="ECO:0007669"/>
    <property type="project" value="InterPro"/>
</dbReference>
<evidence type="ECO:0000256" key="5">
    <source>
        <dbReference type="ARBA" id="ARBA00022781"/>
    </source>
</evidence>
<dbReference type="AlphaFoldDB" id="A0A131Y231"/>
<feature type="compositionally biased region" description="Low complexity" evidence="11">
    <location>
        <begin position="749"/>
        <end position="764"/>
    </location>
</feature>
<keyword evidence="5 9" id="KW-0375">Hydrogen ion transport</keyword>